<evidence type="ECO:0000313" key="4">
    <source>
        <dbReference type="EMBL" id="KYO29216.1"/>
    </source>
</evidence>
<dbReference type="GO" id="GO:0016787">
    <property type="term" value="F:hydrolase activity"/>
    <property type="evidence" value="ECO:0007669"/>
    <property type="project" value="InterPro"/>
</dbReference>
<evidence type="ECO:0000259" key="2">
    <source>
        <dbReference type="SMART" id="SM00477"/>
    </source>
</evidence>
<dbReference type="InterPro" id="IPR044925">
    <property type="entry name" value="His-Me_finger_sf"/>
</dbReference>
<comment type="caution">
    <text evidence="4">The sequence shown here is derived from an EMBL/GenBank/DDBJ whole genome shotgun (WGS) entry which is preliminary data.</text>
</comment>
<feature type="compositionally biased region" description="Basic and acidic residues" evidence="1">
    <location>
        <begin position="207"/>
        <end position="219"/>
    </location>
</feature>
<feature type="region of interest" description="Disordered" evidence="1">
    <location>
        <begin position="207"/>
        <end position="233"/>
    </location>
</feature>
<dbReference type="GO" id="GO:0003676">
    <property type="term" value="F:nucleic acid binding"/>
    <property type="evidence" value="ECO:0007669"/>
    <property type="project" value="InterPro"/>
</dbReference>
<keyword evidence="5" id="KW-1185">Reference proteome</keyword>
<dbReference type="Proteomes" id="UP000050525">
    <property type="component" value="Unassembled WGS sequence"/>
</dbReference>
<dbReference type="Pfam" id="PF01223">
    <property type="entry name" value="Endonuclease_NS"/>
    <property type="match status" value="1"/>
</dbReference>
<protein>
    <submittedName>
        <fullName evidence="4">Endonuclease domain-containing 1 protein-like</fullName>
    </submittedName>
</protein>
<dbReference type="InterPro" id="IPR020821">
    <property type="entry name" value="ENPP1-3/EXOG-like_nuc-like"/>
</dbReference>
<proteinExistence type="predicted"/>
<dbReference type="SMART" id="SM00477">
    <property type="entry name" value="NUC"/>
    <property type="match status" value="1"/>
</dbReference>
<dbReference type="InterPro" id="IPR001604">
    <property type="entry name" value="Endo_G_ENPP1-like_dom"/>
</dbReference>
<dbReference type="SUPFAM" id="SSF54060">
    <property type="entry name" value="His-Me finger endonucleases"/>
    <property type="match status" value="1"/>
</dbReference>
<sequence length="233" mass="26130">MTEEKKLNLKDPSVLKKSQAILQDYEKTGYDQGHLNPNSYQCGKGHREATYTLTNAVPMHPEFNRKIWYALERNLNKQLKVKCINVKGTPFLVTGVVPNTNLKIPDKVEDQKKNIQRDDARVVVPSHVWTAVCCDHSDNNKKFSFAFLGENKPNSNLEHLSMAELSTKLRQLYGFANTHAVEIFKDDCNAGSAEAQNIASAIEAELRKAASKREGDDSSHTLPPPKKPKDVQG</sequence>
<dbReference type="PANTHER" id="PTHR21472:SF21">
    <property type="entry name" value="ENDONUCLEASE DOMAIN-CONTAINING 1 PROTEIN-LIKE-RELATED"/>
    <property type="match status" value="1"/>
</dbReference>
<dbReference type="InterPro" id="IPR044929">
    <property type="entry name" value="DNA/RNA_non-sp_Endonuclease_sf"/>
</dbReference>
<organism evidence="4 5">
    <name type="scientific">Alligator mississippiensis</name>
    <name type="common">American alligator</name>
    <dbReference type="NCBI Taxonomy" id="8496"/>
    <lineage>
        <taxon>Eukaryota</taxon>
        <taxon>Metazoa</taxon>
        <taxon>Chordata</taxon>
        <taxon>Craniata</taxon>
        <taxon>Vertebrata</taxon>
        <taxon>Euteleostomi</taxon>
        <taxon>Archelosauria</taxon>
        <taxon>Archosauria</taxon>
        <taxon>Crocodylia</taxon>
        <taxon>Alligatoridae</taxon>
        <taxon>Alligatorinae</taxon>
        <taxon>Alligator</taxon>
    </lineage>
</organism>
<evidence type="ECO:0000259" key="3">
    <source>
        <dbReference type="SMART" id="SM00892"/>
    </source>
</evidence>
<dbReference type="Gene3D" id="3.40.570.10">
    <property type="entry name" value="Extracellular Endonuclease, subunit A"/>
    <property type="match status" value="1"/>
</dbReference>
<name>A0A151MXE1_ALLMI</name>
<accession>A0A151MXE1</accession>
<evidence type="ECO:0000313" key="5">
    <source>
        <dbReference type="Proteomes" id="UP000050525"/>
    </source>
</evidence>
<dbReference type="GO" id="GO:0046872">
    <property type="term" value="F:metal ion binding"/>
    <property type="evidence" value="ECO:0007669"/>
    <property type="project" value="InterPro"/>
</dbReference>
<dbReference type="SMART" id="SM00892">
    <property type="entry name" value="Endonuclease_NS"/>
    <property type="match status" value="1"/>
</dbReference>
<dbReference type="eggNOG" id="ENOG502S257">
    <property type="taxonomic scope" value="Eukaryota"/>
</dbReference>
<gene>
    <name evidence="4" type="ORF">Y1Q_0005908</name>
</gene>
<evidence type="ECO:0000256" key="1">
    <source>
        <dbReference type="SAM" id="MobiDB-lite"/>
    </source>
</evidence>
<feature type="domain" description="DNA/RNA non-specific endonuclease/pyrophosphatase/phosphodiesterase" evidence="3">
    <location>
        <begin position="2"/>
        <end position="182"/>
    </location>
</feature>
<feature type="domain" description="ENPP1-3/EXOG-like endonuclease/phosphodiesterase" evidence="2">
    <location>
        <begin position="1"/>
        <end position="178"/>
    </location>
</feature>
<dbReference type="AlphaFoldDB" id="A0A151MXE1"/>
<reference evidence="4 5" key="1">
    <citation type="journal article" date="2012" name="Genome Biol.">
        <title>Sequencing three crocodilian genomes to illuminate the evolution of archosaurs and amniotes.</title>
        <authorList>
            <person name="St John J.A."/>
            <person name="Braun E.L."/>
            <person name="Isberg S.R."/>
            <person name="Miles L.G."/>
            <person name="Chong A.Y."/>
            <person name="Gongora J."/>
            <person name="Dalzell P."/>
            <person name="Moran C."/>
            <person name="Bed'hom B."/>
            <person name="Abzhanov A."/>
            <person name="Burgess S.C."/>
            <person name="Cooksey A.M."/>
            <person name="Castoe T.A."/>
            <person name="Crawford N.G."/>
            <person name="Densmore L.D."/>
            <person name="Drew J.C."/>
            <person name="Edwards S.V."/>
            <person name="Faircloth B.C."/>
            <person name="Fujita M.K."/>
            <person name="Greenwold M.J."/>
            <person name="Hoffmann F.G."/>
            <person name="Howard J.M."/>
            <person name="Iguchi T."/>
            <person name="Janes D.E."/>
            <person name="Khan S.Y."/>
            <person name="Kohno S."/>
            <person name="de Koning A.J."/>
            <person name="Lance S.L."/>
            <person name="McCarthy F.M."/>
            <person name="McCormack J.E."/>
            <person name="Merchant M.E."/>
            <person name="Peterson D.G."/>
            <person name="Pollock D.D."/>
            <person name="Pourmand N."/>
            <person name="Raney B.J."/>
            <person name="Roessler K.A."/>
            <person name="Sanford J.R."/>
            <person name="Sawyer R.H."/>
            <person name="Schmidt C.J."/>
            <person name="Triplett E.W."/>
            <person name="Tuberville T.D."/>
            <person name="Venegas-Anaya M."/>
            <person name="Howard J.T."/>
            <person name="Jarvis E.D."/>
            <person name="Guillette L.J.Jr."/>
            <person name="Glenn T.C."/>
            <person name="Green R.E."/>
            <person name="Ray D.A."/>
        </authorList>
    </citation>
    <scope>NUCLEOTIDE SEQUENCE [LARGE SCALE GENOMIC DNA]</scope>
    <source>
        <strain evidence="4">KSC_2009_1</strain>
    </source>
</reference>
<dbReference type="GO" id="GO:0004519">
    <property type="term" value="F:endonuclease activity"/>
    <property type="evidence" value="ECO:0007669"/>
    <property type="project" value="UniProtKB-KW"/>
</dbReference>
<dbReference type="EMBL" id="AKHW03004720">
    <property type="protein sequence ID" value="KYO29216.1"/>
    <property type="molecule type" value="Genomic_DNA"/>
</dbReference>
<dbReference type="PANTHER" id="PTHR21472">
    <property type="entry name" value="ENDONUCLEASE DOMAIN-CONTAINING 1 PROTEIN ENDOD1"/>
    <property type="match status" value="1"/>
</dbReference>
<dbReference type="InterPro" id="IPR039015">
    <property type="entry name" value="ENDOD1"/>
</dbReference>